<feature type="compositionally biased region" description="Polar residues" evidence="1">
    <location>
        <begin position="638"/>
        <end position="651"/>
    </location>
</feature>
<gene>
    <name evidence="3" type="ORF">BCR37DRAFT_47218</name>
</gene>
<dbReference type="STRING" id="56484.A0A1Y2FDQ4"/>
<keyword evidence="4" id="KW-1185">Reference proteome</keyword>
<accession>A0A1Y2FDQ4</accession>
<evidence type="ECO:0000256" key="1">
    <source>
        <dbReference type="SAM" id="MobiDB-lite"/>
    </source>
</evidence>
<feature type="compositionally biased region" description="Polar residues" evidence="1">
    <location>
        <begin position="194"/>
        <end position="204"/>
    </location>
</feature>
<feature type="region of interest" description="Disordered" evidence="1">
    <location>
        <begin position="634"/>
        <end position="675"/>
    </location>
</feature>
<dbReference type="OMA" id="SAMHEMV"/>
<dbReference type="GO" id="GO:0005737">
    <property type="term" value="C:cytoplasm"/>
    <property type="evidence" value="ECO:0007669"/>
    <property type="project" value="TreeGrafter"/>
</dbReference>
<dbReference type="InterPro" id="IPR028084">
    <property type="entry name" value="FNIP_N_dom"/>
</dbReference>
<evidence type="ECO:0000313" key="4">
    <source>
        <dbReference type="Proteomes" id="UP000193685"/>
    </source>
</evidence>
<evidence type="ECO:0000313" key="3">
    <source>
        <dbReference type="EMBL" id="ORY81554.1"/>
    </source>
</evidence>
<comment type="caution">
    <text evidence="3">The sequence shown here is derived from an EMBL/GenBank/DDBJ whole genome shotgun (WGS) entry which is preliminary data.</text>
</comment>
<dbReference type="GeneID" id="63788925"/>
<organism evidence="3 4">
    <name type="scientific">Protomyces lactucae-debilis</name>
    <dbReference type="NCBI Taxonomy" id="2754530"/>
    <lineage>
        <taxon>Eukaryota</taxon>
        <taxon>Fungi</taxon>
        <taxon>Dikarya</taxon>
        <taxon>Ascomycota</taxon>
        <taxon>Taphrinomycotina</taxon>
        <taxon>Taphrinomycetes</taxon>
        <taxon>Taphrinales</taxon>
        <taxon>Protomycetaceae</taxon>
        <taxon>Protomyces</taxon>
    </lineage>
</organism>
<sequence>MAHSRKRTIKHPGLITNTFIRDCSAPVAKPRIIIAQDLGDKAKVVLYDSAAPANETPGERSHRAAGAHAHASEKHNERKSQVMTELMFGTIPLSYRGTSVRVHPLQDRDHDGTRTFLFTKVFSVDVIADEDELGVGPPTGGTSSLSSSWSSTSGMREYPFPTMTPLNGHVDKHAQPGSRNSSRDRMHQRHHQRTTSLTNPQQKQMHARRPESSTSVSGGLHAMRGPGSLQKEHNAAFTGTQSHDAEEQATLGWLPSPGPYLSQRRRSIDTTGSNSPTTSWCGSQTSSSRCQPATCALGILFSVPGTGQEEVECARLSRYWTMLTRAAYALQRTTYDQLTQHFSRLANQGATLSTPSSSRSRCRTAGQRGEPQVFLRGKKYYCALGQYCLATDRVITDATSAFRERLAGAIELPDVVQKPFEQESSILLEELTQVMEQLDSKECKFLFSTLFSYLVQHLREARKEQKSRVGALHKDSLQNRFLIVSDSPLLARRLLYCLARLLFRDHSMHIRTALDYALVWPANGILGMPRKDLIRRRQSNVAKQERINRAWDIPHARMDPSSAYSLPLVSPSVFHRPPSTSSNASSRNSSWKPSWTWFSNGSRSRLADELTMHGPRSDTRTLQTSWASSDFAQARLSGHQSPASPRSTSKSPVRVSSEHSESEEETPRASVVGERPLCTKEADGSVHVALLDTVPISPEFPQTVAPSPMASHAYPLTGFLSRFHPDMLLQAIPHAAYDEADIKAFLAEEELYLAPTISPTSDQWRPTASIVIAEIGHLYRVRKITRSSRTAQVLVPEAAERDGLVKMVRHEERWQDDVLTEVDESLMARVTGVLTSKRPTQALATLIADLAQ</sequence>
<dbReference type="PANTHER" id="PTHR21634:SF9">
    <property type="entry name" value="RE13835P"/>
    <property type="match status" value="1"/>
</dbReference>
<feature type="domain" description="Folliculin-interacting protein N-terminal" evidence="2">
    <location>
        <begin position="63"/>
        <end position="107"/>
    </location>
</feature>
<name>A0A1Y2FDQ4_PROLT</name>
<proteinExistence type="predicted"/>
<feature type="region of interest" description="Disordered" evidence="1">
    <location>
        <begin position="133"/>
        <end position="288"/>
    </location>
</feature>
<feature type="compositionally biased region" description="Basic and acidic residues" evidence="1">
    <location>
        <begin position="70"/>
        <end position="80"/>
    </location>
</feature>
<dbReference type="RefSeq" id="XP_040724930.1">
    <property type="nucleotide sequence ID" value="XM_040872326.1"/>
</dbReference>
<dbReference type="GO" id="GO:0051087">
    <property type="term" value="F:protein-folding chaperone binding"/>
    <property type="evidence" value="ECO:0007669"/>
    <property type="project" value="TreeGrafter"/>
</dbReference>
<evidence type="ECO:0000259" key="2">
    <source>
        <dbReference type="Pfam" id="PF14636"/>
    </source>
</evidence>
<protein>
    <recommendedName>
        <fullName evidence="2">Folliculin-interacting protein N-terminal domain-containing protein</fullName>
    </recommendedName>
</protein>
<dbReference type="GO" id="GO:0042030">
    <property type="term" value="F:ATPase inhibitor activity"/>
    <property type="evidence" value="ECO:0007669"/>
    <property type="project" value="TreeGrafter"/>
</dbReference>
<feature type="region of interest" description="Disordered" evidence="1">
    <location>
        <begin position="52"/>
        <end position="80"/>
    </location>
</feature>
<reference evidence="3 4" key="1">
    <citation type="submission" date="2016-07" db="EMBL/GenBank/DDBJ databases">
        <title>Pervasive Adenine N6-methylation of Active Genes in Fungi.</title>
        <authorList>
            <consortium name="DOE Joint Genome Institute"/>
            <person name="Mondo S.J."/>
            <person name="Dannebaum R.O."/>
            <person name="Kuo R.C."/>
            <person name="Labutti K."/>
            <person name="Haridas S."/>
            <person name="Kuo A."/>
            <person name="Salamov A."/>
            <person name="Ahrendt S.R."/>
            <person name="Lipzen A."/>
            <person name="Sullivan W."/>
            <person name="Andreopoulos W.B."/>
            <person name="Clum A."/>
            <person name="Lindquist E."/>
            <person name="Daum C."/>
            <person name="Ramamoorthy G.K."/>
            <person name="Gryganskyi A."/>
            <person name="Culley D."/>
            <person name="Magnuson J.K."/>
            <person name="James T.Y."/>
            <person name="O'Malley M.A."/>
            <person name="Stajich J.E."/>
            <person name="Spatafora J.W."/>
            <person name="Visel A."/>
            <person name="Grigoriev I.V."/>
        </authorList>
    </citation>
    <scope>NUCLEOTIDE SEQUENCE [LARGE SCALE GENOMIC DNA]</scope>
    <source>
        <strain evidence="3 4">12-1054</strain>
    </source>
</reference>
<dbReference type="PANTHER" id="PTHR21634">
    <property type="entry name" value="RE13835P"/>
    <property type="match status" value="1"/>
</dbReference>
<dbReference type="Proteomes" id="UP000193685">
    <property type="component" value="Unassembled WGS sequence"/>
</dbReference>
<feature type="compositionally biased region" description="Low complexity" evidence="1">
    <location>
        <begin position="140"/>
        <end position="154"/>
    </location>
</feature>
<dbReference type="EMBL" id="MCFI01000011">
    <property type="protein sequence ID" value="ORY81554.1"/>
    <property type="molecule type" value="Genomic_DNA"/>
</dbReference>
<dbReference type="AlphaFoldDB" id="A0A1Y2FDQ4"/>
<dbReference type="OrthoDB" id="10051712at2759"/>
<dbReference type="Pfam" id="PF14636">
    <property type="entry name" value="FNIP_N"/>
    <property type="match status" value="1"/>
</dbReference>
<feature type="compositionally biased region" description="Polar residues" evidence="1">
    <location>
        <begin position="269"/>
        <end position="288"/>
    </location>
</feature>